<evidence type="ECO:0000313" key="6">
    <source>
        <dbReference type="EMBL" id="PWB98054.1"/>
    </source>
</evidence>
<dbReference type="Gene3D" id="3.50.50.60">
    <property type="entry name" value="FAD/NAD(P)-binding domain"/>
    <property type="match status" value="1"/>
</dbReference>
<dbReference type="PANTHER" id="PTHR43400:SF10">
    <property type="entry name" value="3-OXOSTEROID 1-DEHYDROGENASE"/>
    <property type="match status" value="1"/>
</dbReference>
<dbReference type="Gene3D" id="3.90.700.10">
    <property type="entry name" value="Succinate dehydrogenase/fumarate reductase flavoprotein, catalytic domain"/>
    <property type="match status" value="1"/>
</dbReference>
<dbReference type="SUPFAM" id="SSF51905">
    <property type="entry name" value="FAD/NAD(P)-binding domain"/>
    <property type="match status" value="1"/>
</dbReference>
<dbReference type="EMBL" id="QEEX01000001">
    <property type="protein sequence ID" value="PWB98054.1"/>
    <property type="molecule type" value="Genomic_DNA"/>
</dbReference>
<gene>
    <name evidence="6" type="ORF">DF220_09590</name>
</gene>
<dbReference type="Pfam" id="PF00890">
    <property type="entry name" value="FAD_binding_2"/>
    <property type="match status" value="1"/>
</dbReference>
<dbReference type="GO" id="GO:0008202">
    <property type="term" value="P:steroid metabolic process"/>
    <property type="evidence" value="ECO:0007669"/>
    <property type="project" value="UniProtKB-ARBA"/>
</dbReference>
<accession>A0A2U1T2E1</accession>
<feature type="domain" description="FAD-dependent oxidoreductase 2 FAD-binding" evidence="5">
    <location>
        <begin position="20"/>
        <end position="508"/>
    </location>
</feature>
<keyword evidence="3" id="KW-0274">FAD</keyword>
<keyword evidence="2" id="KW-0285">Flavoprotein</keyword>
<dbReference type="InterPro" id="IPR027477">
    <property type="entry name" value="Succ_DH/fumarate_Rdtase_cat_sf"/>
</dbReference>
<comment type="caution">
    <text evidence="6">The sequence shown here is derived from an EMBL/GenBank/DDBJ whole genome shotgun (WGS) entry which is preliminary data.</text>
</comment>
<dbReference type="InterPro" id="IPR036188">
    <property type="entry name" value="FAD/NAD-bd_sf"/>
</dbReference>
<reference evidence="7" key="1">
    <citation type="submission" date="2018-04" db="EMBL/GenBank/DDBJ databases">
        <authorList>
            <person name="Liu S."/>
            <person name="Wang Z."/>
            <person name="Li J."/>
        </authorList>
    </citation>
    <scope>NUCLEOTIDE SEQUENCE [LARGE SCALE GENOMIC DNA]</scope>
    <source>
        <strain evidence="7">S1194</strain>
    </source>
</reference>
<evidence type="ECO:0000256" key="2">
    <source>
        <dbReference type="ARBA" id="ARBA00022630"/>
    </source>
</evidence>
<name>A0A2U1T2E1_9MICO</name>
<dbReference type="GO" id="GO:0033765">
    <property type="term" value="F:steroid dehydrogenase activity, acting on the CH-CH group of donors"/>
    <property type="evidence" value="ECO:0007669"/>
    <property type="project" value="UniProtKB-ARBA"/>
</dbReference>
<dbReference type="AlphaFoldDB" id="A0A2U1T2E1"/>
<evidence type="ECO:0000259" key="5">
    <source>
        <dbReference type="Pfam" id="PF00890"/>
    </source>
</evidence>
<evidence type="ECO:0000256" key="4">
    <source>
        <dbReference type="ARBA" id="ARBA00023002"/>
    </source>
</evidence>
<sequence>MTFDPIGITLPTTPHGTHFDLVVVGFGAAGSSTALTAARAGANVVIIEKQPEDAHTPNIRMSMGFMFGVNDVEGAFTYMDRCSGGMIPAAVSRAWVEKAATLKQWHDDMGLDLHLERVRGGEHPFEGTEAIDEFRQGLLADGRPIAEALEGGVYFSGLRAKDGERPELRMGYDYFEALQKAISRYDNITVIYDSPAQHIIRDVDGRVIGVQHGHTGEHSTYGDRGVVLTTGGYEFDEELKLNYLKAYPMHFYGNPGNTGDGVRMAQEVGADLWHMNQMIGRGVGHFTKEDGSFVNVMLEVTPLDVMADPEPGGYVITDKHGKRFANEAPQASLGHAFYYHLLSYDSDTFDYPRIPSYWFFDQKRLDAGPLIPRRAGVHRVGIYDWSYDNRKELAAGWISQGSTIEEAARNAGVLEPEVAAAAVADYNRGCESGVDAQGRPVESLTPLEGDRFYCVPMYPGGSNTSGGPRRNEHAQILDPFGKPIAGLYGAGELGQVYGLLYPAGGSNLSEANCFGRIAAEHALGLSA</sequence>
<protein>
    <recommendedName>
        <fullName evidence="5">FAD-dependent oxidoreductase 2 FAD-binding domain-containing protein</fullName>
    </recommendedName>
</protein>
<comment type="cofactor">
    <cofactor evidence="1">
        <name>FAD</name>
        <dbReference type="ChEBI" id="CHEBI:57692"/>
    </cofactor>
</comment>
<keyword evidence="4" id="KW-0560">Oxidoreductase</keyword>
<organism evidence="6 7">
    <name type="scientific">Homoserinimonas hongtaonis</name>
    <dbReference type="NCBI Taxonomy" id="2079791"/>
    <lineage>
        <taxon>Bacteria</taxon>
        <taxon>Bacillati</taxon>
        <taxon>Actinomycetota</taxon>
        <taxon>Actinomycetes</taxon>
        <taxon>Micrococcales</taxon>
        <taxon>Microbacteriaceae</taxon>
        <taxon>Homoserinimonas</taxon>
    </lineage>
</organism>
<dbReference type="InterPro" id="IPR050315">
    <property type="entry name" value="FAD-oxidoreductase_2"/>
</dbReference>
<dbReference type="SUPFAM" id="SSF56425">
    <property type="entry name" value="Succinate dehydrogenase/fumarate reductase flavoprotein, catalytic domain"/>
    <property type="match status" value="1"/>
</dbReference>
<evidence type="ECO:0000313" key="7">
    <source>
        <dbReference type="Proteomes" id="UP000244978"/>
    </source>
</evidence>
<evidence type="ECO:0000256" key="1">
    <source>
        <dbReference type="ARBA" id="ARBA00001974"/>
    </source>
</evidence>
<proteinExistence type="predicted"/>
<keyword evidence="7" id="KW-1185">Reference proteome</keyword>
<dbReference type="PANTHER" id="PTHR43400">
    <property type="entry name" value="FUMARATE REDUCTASE"/>
    <property type="match status" value="1"/>
</dbReference>
<dbReference type="Proteomes" id="UP000244978">
    <property type="component" value="Unassembled WGS sequence"/>
</dbReference>
<dbReference type="InterPro" id="IPR003953">
    <property type="entry name" value="FAD-dep_OxRdtase_2_FAD-bd"/>
</dbReference>
<evidence type="ECO:0000256" key="3">
    <source>
        <dbReference type="ARBA" id="ARBA00022827"/>
    </source>
</evidence>